<organism evidence="1 2">
    <name type="scientific">Anaeromyxobacter oryzae</name>
    <dbReference type="NCBI Taxonomy" id="2918170"/>
    <lineage>
        <taxon>Bacteria</taxon>
        <taxon>Pseudomonadati</taxon>
        <taxon>Myxococcota</taxon>
        <taxon>Myxococcia</taxon>
        <taxon>Myxococcales</taxon>
        <taxon>Cystobacterineae</taxon>
        <taxon>Anaeromyxobacteraceae</taxon>
        <taxon>Anaeromyxobacter</taxon>
    </lineage>
</organism>
<evidence type="ECO:0000313" key="1">
    <source>
        <dbReference type="EMBL" id="BDG05116.1"/>
    </source>
</evidence>
<dbReference type="Proteomes" id="UP001162891">
    <property type="component" value="Chromosome"/>
</dbReference>
<sequence length="98" mass="10608">MAAEVQPRARTVSVEGVFDLAVAAIIRTKLVHAGCDSVVIDFHGARDVSDVALAHLALTITKLQSPHVVLRGLGQHQERMLRYLHLDDRAPDAAASFT</sequence>
<protein>
    <recommendedName>
        <fullName evidence="3">STAS domain-containing protein</fullName>
    </recommendedName>
</protein>
<proteinExistence type="predicted"/>
<gene>
    <name evidence="1" type="ORF">AMOR_41120</name>
</gene>
<dbReference type="SUPFAM" id="SSF52091">
    <property type="entry name" value="SpoIIaa-like"/>
    <property type="match status" value="1"/>
</dbReference>
<dbReference type="RefSeq" id="WP_248353666.1">
    <property type="nucleotide sequence ID" value="NZ_AP025591.1"/>
</dbReference>
<reference evidence="2" key="1">
    <citation type="journal article" date="2022" name="Int. J. Syst. Evol. Microbiol.">
        <title>Anaeromyxobacter oryzae sp. nov., Anaeromyxobacter diazotrophicus sp. nov. and Anaeromyxobacter paludicola sp. nov., isolated from paddy soils.</title>
        <authorList>
            <person name="Itoh H."/>
            <person name="Xu Z."/>
            <person name="Mise K."/>
            <person name="Masuda Y."/>
            <person name="Ushijima N."/>
            <person name="Hayakawa C."/>
            <person name="Shiratori Y."/>
            <person name="Senoo K."/>
        </authorList>
    </citation>
    <scope>NUCLEOTIDE SEQUENCE [LARGE SCALE GENOMIC DNA]</scope>
    <source>
        <strain evidence="2">Red232</strain>
    </source>
</reference>
<keyword evidence="2" id="KW-1185">Reference proteome</keyword>
<dbReference type="InterPro" id="IPR036513">
    <property type="entry name" value="STAS_dom_sf"/>
</dbReference>
<dbReference type="EMBL" id="AP025591">
    <property type="protein sequence ID" value="BDG05116.1"/>
    <property type="molecule type" value="Genomic_DNA"/>
</dbReference>
<name>A0ABM7X082_9BACT</name>
<evidence type="ECO:0000313" key="2">
    <source>
        <dbReference type="Proteomes" id="UP001162891"/>
    </source>
</evidence>
<evidence type="ECO:0008006" key="3">
    <source>
        <dbReference type="Google" id="ProtNLM"/>
    </source>
</evidence>
<dbReference type="Gene3D" id="3.30.750.24">
    <property type="entry name" value="STAS domain"/>
    <property type="match status" value="1"/>
</dbReference>
<accession>A0ABM7X082</accession>